<evidence type="ECO:0000256" key="3">
    <source>
        <dbReference type="ARBA" id="ARBA00022989"/>
    </source>
</evidence>
<dbReference type="PANTHER" id="PTHR43243:SF11">
    <property type="entry name" value="AMINO ACID PERMEASE_ SLC12A DOMAIN-CONTAINING PROTEIN"/>
    <property type="match status" value="1"/>
</dbReference>
<feature type="transmembrane region" description="Helical" evidence="5">
    <location>
        <begin position="348"/>
        <end position="373"/>
    </location>
</feature>
<keyword evidence="7" id="KW-1185">Reference proteome</keyword>
<keyword evidence="4 5" id="KW-0472">Membrane</keyword>
<keyword evidence="2 5" id="KW-0812">Transmembrane</keyword>
<dbReference type="AlphaFoldDB" id="A0A6G0WEB3"/>
<evidence type="ECO:0000313" key="6">
    <source>
        <dbReference type="EMBL" id="KAF0725695.1"/>
    </source>
</evidence>
<feature type="transmembrane region" description="Helical" evidence="5">
    <location>
        <begin position="250"/>
        <end position="277"/>
    </location>
</feature>
<dbReference type="GO" id="GO:0015171">
    <property type="term" value="F:amino acid transmembrane transporter activity"/>
    <property type="evidence" value="ECO:0007669"/>
    <property type="project" value="TreeGrafter"/>
</dbReference>
<comment type="subcellular location">
    <subcellularLocation>
        <location evidence="1">Membrane</location>
        <topology evidence="1">Multi-pass membrane protein</topology>
    </subcellularLocation>
</comment>
<comment type="caution">
    <text evidence="6">The sequence shown here is derived from an EMBL/GenBank/DDBJ whole genome shotgun (WGS) entry which is preliminary data.</text>
</comment>
<dbReference type="Gene3D" id="1.20.1740.10">
    <property type="entry name" value="Amino acid/polyamine transporter I"/>
    <property type="match status" value="1"/>
</dbReference>
<feature type="transmembrane region" description="Helical" evidence="5">
    <location>
        <begin position="298"/>
        <end position="318"/>
    </location>
</feature>
<feature type="transmembrane region" description="Helical" evidence="5">
    <location>
        <begin position="483"/>
        <end position="501"/>
    </location>
</feature>
<reference evidence="6 7" key="1">
    <citation type="submission" date="2019-07" db="EMBL/GenBank/DDBJ databases">
        <title>Genomics analysis of Aphanomyces spp. identifies a new class of oomycete effector associated with host adaptation.</title>
        <authorList>
            <person name="Gaulin E."/>
        </authorList>
    </citation>
    <scope>NUCLEOTIDE SEQUENCE [LARGE SCALE GENOMIC DNA]</scope>
    <source>
        <strain evidence="6 7">ATCC 201684</strain>
    </source>
</reference>
<name>A0A6G0WEB3_9STRA</name>
<protein>
    <recommendedName>
        <fullName evidence="8">Amino acid permease/ SLC12A domain-containing protein</fullName>
    </recommendedName>
</protein>
<sequence>MGETNDYGSLQTPSDQACVHQRILHIAVQDHARPAHSYLQAHDGVHVTAEIPPEDLVTIRDALTRPKVLLGQWMATAVCGNDVMSSCSYSSGVVALKAGVASPLGFLVVSLVLYVYRFVYEEVVTAIPLNGGSYNVLLNTTTKRFAAVAACLSILCYTATAVVSAVTGVNYLATIVPSLPIIGTSIAVLGAFAFLMLLGIHESAIVATGIFIFHIATLSILSVVCLIFTIKHPDIIHGNYVNATFPDVDYLGTTIQGTFGTAWFFGFGAAMLGVTGFETSSNFVEEQKPSVFRKTMRNMWSISSFFNILLAVLCFGVLQMDGPDGIVANQNYVLAQMGLITAGTWAKWLVAIDAFVVLAGAVLTAYVGINGLVRRLGSDRVVPAFFVEKNKWRGTCHWIILSFFALATSLVLILDADQIVLSGVYTYSFLSLMFLFGSGCVMLKLKRRHIPRDIDAPWTCILIGMALVLCGILANLLGDPKALLYFVSYFCFVFVVVFAMLERVFIMRVLLVAIHILFKPKQERIPAEEIFSDNVEPPFPMKLPSHNVLDCETAKAILYVRANELTHNIRFIHVHAAADASANETVEQIQNMIAMFDRVYPKFQLDFYSILGTFEPATIEWIAERYNISINMMFLKQPTNAPSKAVSAHGVRVITG</sequence>
<organism evidence="6 7">
    <name type="scientific">Aphanomyces euteiches</name>
    <dbReference type="NCBI Taxonomy" id="100861"/>
    <lineage>
        <taxon>Eukaryota</taxon>
        <taxon>Sar</taxon>
        <taxon>Stramenopiles</taxon>
        <taxon>Oomycota</taxon>
        <taxon>Saprolegniomycetes</taxon>
        <taxon>Saprolegniales</taxon>
        <taxon>Verrucalvaceae</taxon>
        <taxon>Aphanomyces</taxon>
    </lineage>
</organism>
<evidence type="ECO:0000256" key="1">
    <source>
        <dbReference type="ARBA" id="ARBA00004141"/>
    </source>
</evidence>
<evidence type="ECO:0000313" key="7">
    <source>
        <dbReference type="Proteomes" id="UP000481153"/>
    </source>
</evidence>
<gene>
    <name evidence="6" type="ORF">Ae201684_015849</name>
</gene>
<proteinExistence type="predicted"/>
<dbReference type="VEuPathDB" id="FungiDB:AeMF1_015336"/>
<keyword evidence="3 5" id="KW-1133">Transmembrane helix</keyword>
<accession>A0A6G0WEB3</accession>
<dbReference type="GO" id="GO:0016020">
    <property type="term" value="C:membrane"/>
    <property type="evidence" value="ECO:0007669"/>
    <property type="project" value="UniProtKB-SubCell"/>
</dbReference>
<evidence type="ECO:0000256" key="2">
    <source>
        <dbReference type="ARBA" id="ARBA00022692"/>
    </source>
</evidence>
<feature type="transmembrane region" description="Helical" evidence="5">
    <location>
        <begin position="425"/>
        <end position="445"/>
    </location>
</feature>
<feature type="transmembrane region" description="Helical" evidence="5">
    <location>
        <begin position="145"/>
        <end position="173"/>
    </location>
</feature>
<evidence type="ECO:0000256" key="5">
    <source>
        <dbReference type="SAM" id="Phobius"/>
    </source>
</evidence>
<dbReference type="EMBL" id="VJMJ01000234">
    <property type="protein sequence ID" value="KAF0725695.1"/>
    <property type="molecule type" value="Genomic_DNA"/>
</dbReference>
<dbReference type="Pfam" id="PF13520">
    <property type="entry name" value="AA_permease_2"/>
    <property type="match status" value="1"/>
</dbReference>
<feature type="transmembrane region" description="Helical" evidence="5">
    <location>
        <begin position="94"/>
        <end position="116"/>
    </location>
</feature>
<feature type="transmembrane region" description="Helical" evidence="5">
    <location>
        <begin position="205"/>
        <end position="230"/>
    </location>
</feature>
<dbReference type="InterPro" id="IPR002293">
    <property type="entry name" value="AA/rel_permease1"/>
</dbReference>
<feature type="transmembrane region" description="Helical" evidence="5">
    <location>
        <begin position="457"/>
        <end position="477"/>
    </location>
</feature>
<dbReference type="PANTHER" id="PTHR43243">
    <property type="entry name" value="INNER MEMBRANE TRANSPORTER YGJI-RELATED"/>
    <property type="match status" value="1"/>
</dbReference>
<feature type="transmembrane region" description="Helical" evidence="5">
    <location>
        <begin position="394"/>
        <end position="413"/>
    </location>
</feature>
<dbReference type="Proteomes" id="UP000481153">
    <property type="component" value="Unassembled WGS sequence"/>
</dbReference>
<feature type="transmembrane region" description="Helical" evidence="5">
    <location>
        <begin position="179"/>
        <end position="198"/>
    </location>
</feature>
<evidence type="ECO:0000256" key="4">
    <source>
        <dbReference type="ARBA" id="ARBA00023136"/>
    </source>
</evidence>
<evidence type="ECO:0008006" key="8">
    <source>
        <dbReference type="Google" id="ProtNLM"/>
    </source>
</evidence>